<evidence type="ECO:0000313" key="2">
    <source>
        <dbReference type="Proteomes" id="UP001295684"/>
    </source>
</evidence>
<sequence>MRLQKDIEVNSKQVAKKVKKHNKMKRWSYILGFELLNELMTKKRGTIIKNPENAQVFNHKNPRKERTCWCGC</sequence>
<evidence type="ECO:0000313" key="1">
    <source>
        <dbReference type="EMBL" id="CAI2375751.1"/>
    </source>
</evidence>
<name>A0AAD1XN05_EUPCR</name>
<protein>
    <submittedName>
        <fullName evidence="1">Uncharacterized protein</fullName>
    </submittedName>
</protein>
<reference evidence="1" key="1">
    <citation type="submission" date="2023-07" db="EMBL/GenBank/DDBJ databases">
        <authorList>
            <consortium name="AG Swart"/>
            <person name="Singh M."/>
            <person name="Singh A."/>
            <person name="Seah K."/>
            <person name="Emmerich C."/>
        </authorList>
    </citation>
    <scope>NUCLEOTIDE SEQUENCE</scope>
    <source>
        <strain evidence="1">DP1</strain>
    </source>
</reference>
<organism evidence="1 2">
    <name type="scientific">Euplotes crassus</name>
    <dbReference type="NCBI Taxonomy" id="5936"/>
    <lineage>
        <taxon>Eukaryota</taxon>
        <taxon>Sar</taxon>
        <taxon>Alveolata</taxon>
        <taxon>Ciliophora</taxon>
        <taxon>Intramacronucleata</taxon>
        <taxon>Spirotrichea</taxon>
        <taxon>Hypotrichia</taxon>
        <taxon>Euplotida</taxon>
        <taxon>Euplotidae</taxon>
        <taxon>Moneuplotes</taxon>
    </lineage>
</organism>
<dbReference type="AlphaFoldDB" id="A0AAD1XN05"/>
<gene>
    <name evidence="1" type="ORF">ECRASSUSDP1_LOCUS17115</name>
</gene>
<accession>A0AAD1XN05</accession>
<dbReference type="EMBL" id="CAMPGE010017255">
    <property type="protein sequence ID" value="CAI2375751.1"/>
    <property type="molecule type" value="Genomic_DNA"/>
</dbReference>
<keyword evidence="2" id="KW-1185">Reference proteome</keyword>
<proteinExistence type="predicted"/>
<comment type="caution">
    <text evidence="1">The sequence shown here is derived from an EMBL/GenBank/DDBJ whole genome shotgun (WGS) entry which is preliminary data.</text>
</comment>
<dbReference type="Proteomes" id="UP001295684">
    <property type="component" value="Unassembled WGS sequence"/>
</dbReference>